<evidence type="ECO:0000256" key="3">
    <source>
        <dbReference type="SAM" id="MobiDB-lite"/>
    </source>
</evidence>
<feature type="region of interest" description="Disordered" evidence="3">
    <location>
        <begin position="938"/>
        <end position="979"/>
    </location>
</feature>
<organism evidence="5 6">
    <name type="scientific">Sugiyamaella lignohabitans</name>
    <dbReference type="NCBI Taxonomy" id="796027"/>
    <lineage>
        <taxon>Eukaryota</taxon>
        <taxon>Fungi</taxon>
        <taxon>Dikarya</taxon>
        <taxon>Ascomycota</taxon>
        <taxon>Saccharomycotina</taxon>
        <taxon>Dipodascomycetes</taxon>
        <taxon>Dipodascales</taxon>
        <taxon>Trichomonascaceae</taxon>
        <taxon>Sugiyamaella</taxon>
    </lineage>
</organism>
<dbReference type="KEGG" id="slb:AWJ20_2496"/>
<gene>
    <name evidence="5" type="primary">TAF1</name>
    <name evidence="5" type="ORF">AWJ20_2496</name>
</gene>
<dbReference type="EMBL" id="CP014503">
    <property type="protein sequence ID" value="ANB14883.1"/>
    <property type="molecule type" value="Genomic_DNA"/>
</dbReference>
<dbReference type="PANTHER" id="PTHR13900">
    <property type="entry name" value="TRANSCRIPTION INITIATION FACTOR TFIID"/>
    <property type="match status" value="1"/>
</dbReference>
<reference evidence="5 6" key="1">
    <citation type="submission" date="2016-02" db="EMBL/GenBank/DDBJ databases">
        <title>Complete genome sequence and transcriptome regulation of the pentose utilising yeast Sugiyamaella lignohabitans.</title>
        <authorList>
            <person name="Bellasio M."/>
            <person name="Peymann A."/>
            <person name="Valli M."/>
            <person name="Sipitzky M."/>
            <person name="Graf A."/>
            <person name="Sauer M."/>
            <person name="Marx H."/>
            <person name="Mattanovich D."/>
        </authorList>
    </citation>
    <scope>NUCLEOTIDE SEQUENCE [LARGE SCALE GENOMIC DNA]</scope>
    <source>
        <strain evidence="5 6">CBS 10342</strain>
    </source>
</reference>
<accession>A0A167F645</accession>
<evidence type="ECO:0000313" key="6">
    <source>
        <dbReference type="Proteomes" id="UP000189580"/>
    </source>
</evidence>
<dbReference type="GO" id="GO:0016251">
    <property type="term" value="F:RNA polymerase II general transcription initiation factor activity"/>
    <property type="evidence" value="ECO:0007669"/>
    <property type="project" value="InterPro"/>
</dbReference>
<dbReference type="GeneID" id="30034413"/>
<proteinExistence type="predicted"/>
<evidence type="ECO:0000313" key="5">
    <source>
        <dbReference type="EMBL" id="ANB14883.1"/>
    </source>
</evidence>
<dbReference type="GO" id="GO:0017025">
    <property type="term" value="F:TBP-class protein binding"/>
    <property type="evidence" value="ECO:0007669"/>
    <property type="project" value="InterPro"/>
</dbReference>
<feature type="region of interest" description="Disordered" evidence="3">
    <location>
        <begin position="167"/>
        <end position="190"/>
    </location>
</feature>
<evidence type="ECO:0000259" key="4">
    <source>
        <dbReference type="Pfam" id="PF12157"/>
    </source>
</evidence>
<feature type="region of interest" description="Disordered" evidence="3">
    <location>
        <begin position="72"/>
        <end position="108"/>
    </location>
</feature>
<name>A0A167F645_9ASCO</name>
<comment type="subcellular location">
    <subcellularLocation>
        <location evidence="1">Nucleus</location>
    </subcellularLocation>
</comment>
<dbReference type="AlphaFoldDB" id="A0A167F645"/>
<feature type="region of interest" description="Disordered" evidence="3">
    <location>
        <begin position="317"/>
        <end position="336"/>
    </location>
</feature>
<dbReference type="Proteomes" id="UP000189580">
    <property type="component" value="Chromosome b"/>
</dbReference>
<dbReference type="GO" id="GO:0005669">
    <property type="term" value="C:transcription factor TFIID complex"/>
    <property type="evidence" value="ECO:0007669"/>
    <property type="project" value="EnsemblFungi"/>
</dbReference>
<feature type="domain" description="Transcription initiation factor TFIID subunit 1 histone acetyltransferase" evidence="4">
    <location>
        <begin position="480"/>
        <end position="927"/>
    </location>
</feature>
<feature type="region of interest" description="Disordered" evidence="3">
    <location>
        <begin position="1"/>
        <end position="33"/>
    </location>
</feature>
<keyword evidence="6" id="KW-1185">Reference proteome</keyword>
<feature type="compositionally biased region" description="Basic and acidic residues" evidence="3">
    <location>
        <begin position="361"/>
        <end position="387"/>
    </location>
</feature>
<dbReference type="Pfam" id="PF12157">
    <property type="entry name" value="DUF3591"/>
    <property type="match status" value="1"/>
</dbReference>
<dbReference type="OrthoDB" id="5752at2759"/>
<feature type="region of interest" description="Disordered" evidence="3">
    <location>
        <begin position="354"/>
        <end position="403"/>
    </location>
</feature>
<dbReference type="PANTHER" id="PTHR13900:SF0">
    <property type="entry name" value="TRANSCRIPTION INITIATION FACTOR TFIID SUBUNIT 1"/>
    <property type="match status" value="1"/>
</dbReference>
<feature type="compositionally biased region" description="Basic and acidic residues" evidence="3">
    <location>
        <begin position="72"/>
        <end position="85"/>
    </location>
</feature>
<feature type="compositionally biased region" description="Acidic residues" evidence="3">
    <location>
        <begin position="170"/>
        <end position="185"/>
    </location>
</feature>
<evidence type="ECO:0000256" key="2">
    <source>
        <dbReference type="ARBA" id="ARBA00023242"/>
    </source>
</evidence>
<feature type="compositionally biased region" description="Basic and acidic residues" evidence="3">
    <location>
        <begin position="317"/>
        <end position="328"/>
    </location>
</feature>
<protein>
    <submittedName>
        <fullName evidence="5">Taf1p</fullName>
    </submittedName>
</protein>
<sequence>MPPPTATEDAKEEEDWDKLFAPGATGGGIESIVPRDLSGADLIRPADNAIDFEDEDELADDEDEIQATQEAEKKVGNKLLDRDRVAPSGRPIRPEYDEEDDNDEEEIDMPDFFAHHRGGSLSINADGISLAGELDGGHGFNESWYDELTAEGQPGDMDIDIHPRASLSEIGEEEEEDFEKEGETEENAKPHVNQNALNVLNEGSDLLQDTGNMLKSDLIEEIDTIDDKTTNEQLLRAYYPEFRSGAVLKMHTIFGPKPSKLVLPKAKPVKQQSAAPIKTRLEIEADQKRVFRSNQLVEKVDTNVVKVNSSWIERSLRKTGRQDKDSLSDSHGLPEGVDKEIEFASADWYVFDDSESDVDDEPRSPLKDSETKDKATDESETVLKGDESTPEGPRELQVSGKRRRPKLDYSSLAMFDHEPYDSDDEDAFLEGVFQPLRKKTILDMNDSHLLFAHESQTRRMYNPTANSTVPTSESQLQSRYNISNDKAYDMLKENYQSKIRATIGNLNIDHSMIALRLQSPHYKVKLSKSQMRSFHRPSFVVKPNTTIHFSKVKQRKKKKDKGKHITQLLNKTGDLTLGDSAHFFLLEYCEEFPIVLSCFGMGSKLINYYRKRNNEDSERPKLAIGETHVLGVQDKSAFWNFGFVDPGKVVPTLYNRMIRAPIFKHDPKQTDFLLVRSTGGGVGQKYFLRTVQNVFVVGQTLPVTAIPGPHSRKVTTASKNRLKMVVYRVLNKNPHQRLQVKDISGHFPDQNDMQNRQRLKEFMEFQRSGDDQGFWKVKAGDTLPPEDAIRSMITPEDIVLLESMQVGQQHLEDAGYGKTVEDDQEDADGMSIEEQLAPWNISRNFINATQGKAMLQLHGEGDPSGRGEGFSFLRTSMKGGFKAMGESVNDKLEKSSKLGGHSYNVAIQQKIYNEEIKRIWQTQQKSLSVKDVSELGWDEAEHNRDNPPEPTGESSANTPGGGYDKEDDEMSLFSHNSTSNNQQNKVLKITRLVKDEYGVIQQKVEVVRDPNVIRAYVKRRQMVEDSLVV</sequence>
<dbReference type="InterPro" id="IPR040240">
    <property type="entry name" value="TAF1"/>
</dbReference>
<dbReference type="GO" id="GO:0051123">
    <property type="term" value="P:RNA polymerase II preinitiation complex assembly"/>
    <property type="evidence" value="ECO:0007669"/>
    <property type="project" value="TreeGrafter"/>
</dbReference>
<dbReference type="InterPro" id="IPR022591">
    <property type="entry name" value="TAF1_HAT_dom"/>
</dbReference>
<dbReference type="GO" id="GO:0004402">
    <property type="term" value="F:histone acetyltransferase activity"/>
    <property type="evidence" value="ECO:0007669"/>
    <property type="project" value="InterPro"/>
</dbReference>
<keyword evidence="2" id="KW-0539">Nucleus</keyword>
<feature type="compositionally biased region" description="Acidic residues" evidence="3">
    <location>
        <begin position="96"/>
        <end position="108"/>
    </location>
</feature>
<evidence type="ECO:0000256" key="1">
    <source>
        <dbReference type="ARBA" id="ARBA00004123"/>
    </source>
</evidence>
<dbReference type="RefSeq" id="XP_018737360.1">
    <property type="nucleotide sequence ID" value="XM_018879443.1"/>
</dbReference>